<dbReference type="PANTHER" id="PTHR47287:SF13">
    <property type="entry name" value="C2H2-TYPE DOMAIN-CONTAINING PROTEIN"/>
    <property type="match status" value="1"/>
</dbReference>
<comment type="subcellular location">
    <subcellularLocation>
        <location evidence="1">Nucleus</location>
    </subcellularLocation>
</comment>
<feature type="region of interest" description="Disordered" evidence="7">
    <location>
        <begin position="216"/>
        <end position="244"/>
    </location>
</feature>
<keyword evidence="4" id="KW-0862">Zinc</keyword>
<sequence>MSANQQGNSKVSLATHESNQELNLLDTVNEAAVTATPANPPPPPTQPPSKPHKDEAGKRMFSCKYCKSKFATSQALGGHQNAHKRERAASKKEKVMYIPTPMDPMMYPYSVMAANPLHGAMRNTLGVQPHSMIHKPPCYNMTWPYGGLRNIGQHGYQGWQRQANIMNPHANMVQLQYPQTNMHQSENLAGNHGFQPLDMSRCVSLGMGPFPNISTIESNCGQGTSSSQNPQLESPAELDLSLKL</sequence>
<keyword evidence="3 6" id="KW-0863">Zinc-finger</keyword>
<evidence type="ECO:0000256" key="1">
    <source>
        <dbReference type="ARBA" id="ARBA00004123"/>
    </source>
</evidence>
<evidence type="ECO:0000256" key="3">
    <source>
        <dbReference type="ARBA" id="ARBA00022771"/>
    </source>
</evidence>
<proteinExistence type="predicted"/>
<feature type="compositionally biased region" description="Low complexity" evidence="7">
    <location>
        <begin position="27"/>
        <end position="37"/>
    </location>
</feature>
<dbReference type="GO" id="GO:0005634">
    <property type="term" value="C:nucleus"/>
    <property type="evidence" value="ECO:0007669"/>
    <property type="project" value="UniProtKB-SubCell"/>
</dbReference>
<name>A0A2N9EZC5_FAGSY</name>
<feature type="compositionally biased region" description="Polar residues" evidence="7">
    <location>
        <begin position="216"/>
        <end position="232"/>
    </location>
</feature>
<evidence type="ECO:0000256" key="6">
    <source>
        <dbReference type="PROSITE-ProRule" id="PRU00042"/>
    </source>
</evidence>
<dbReference type="PROSITE" id="PS50157">
    <property type="entry name" value="ZINC_FINGER_C2H2_2"/>
    <property type="match status" value="1"/>
</dbReference>
<evidence type="ECO:0000256" key="7">
    <source>
        <dbReference type="SAM" id="MobiDB-lite"/>
    </source>
</evidence>
<evidence type="ECO:0000256" key="2">
    <source>
        <dbReference type="ARBA" id="ARBA00022723"/>
    </source>
</evidence>
<dbReference type="InterPro" id="IPR044246">
    <property type="entry name" value="ZFP3-like"/>
</dbReference>
<reference evidence="9" key="1">
    <citation type="submission" date="2018-02" db="EMBL/GenBank/DDBJ databases">
        <authorList>
            <person name="Cohen D.B."/>
            <person name="Kent A.D."/>
        </authorList>
    </citation>
    <scope>NUCLEOTIDE SEQUENCE</scope>
</reference>
<dbReference type="Gene3D" id="3.30.160.60">
    <property type="entry name" value="Classic Zinc Finger"/>
    <property type="match status" value="1"/>
</dbReference>
<accession>A0A2N9EZC5</accession>
<dbReference type="GO" id="GO:0008270">
    <property type="term" value="F:zinc ion binding"/>
    <property type="evidence" value="ECO:0007669"/>
    <property type="project" value="UniProtKB-KW"/>
</dbReference>
<dbReference type="AlphaFoldDB" id="A0A2N9EZC5"/>
<dbReference type="InterPro" id="IPR036236">
    <property type="entry name" value="Znf_C2H2_sf"/>
</dbReference>
<protein>
    <recommendedName>
        <fullName evidence="8">C2H2-type domain-containing protein</fullName>
    </recommendedName>
</protein>
<evidence type="ECO:0000256" key="4">
    <source>
        <dbReference type="ARBA" id="ARBA00022833"/>
    </source>
</evidence>
<feature type="domain" description="C2H2-type" evidence="8">
    <location>
        <begin position="61"/>
        <end position="88"/>
    </location>
</feature>
<organism evidence="9">
    <name type="scientific">Fagus sylvatica</name>
    <name type="common">Beechnut</name>
    <dbReference type="NCBI Taxonomy" id="28930"/>
    <lineage>
        <taxon>Eukaryota</taxon>
        <taxon>Viridiplantae</taxon>
        <taxon>Streptophyta</taxon>
        <taxon>Embryophyta</taxon>
        <taxon>Tracheophyta</taxon>
        <taxon>Spermatophyta</taxon>
        <taxon>Magnoliopsida</taxon>
        <taxon>eudicotyledons</taxon>
        <taxon>Gunneridae</taxon>
        <taxon>Pentapetalae</taxon>
        <taxon>rosids</taxon>
        <taxon>fabids</taxon>
        <taxon>Fagales</taxon>
        <taxon>Fagaceae</taxon>
        <taxon>Fagus</taxon>
    </lineage>
</organism>
<evidence type="ECO:0000259" key="8">
    <source>
        <dbReference type="PROSITE" id="PS50157"/>
    </source>
</evidence>
<dbReference type="InterPro" id="IPR013087">
    <property type="entry name" value="Znf_C2H2_type"/>
</dbReference>
<keyword evidence="5" id="KW-0539">Nucleus</keyword>
<dbReference type="EMBL" id="OIVN01000436">
    <property type="protein sequence ID" value="SPC80192.1"/>
    <property type="molecule type" value="Genomic_DNA"/>
</dbReference>
<dbReference type="GO" id="GO:0009788">
    <property type="term" value="P:negative regulation of abscisic acid-activated signaling pathway"/>
    <property type="evidence" value="ECO:0007669"/>
    <property type="project" value="InterPro"/>
</dbReference>
<keyword evidence="2" id="KW-0479">Metal-binding</keyword>
<gene>
    <name evidence="9" type="ORF">FSB_LOCUS8074</name>
</gene>
<evidence type="ECO:0000313" key="9">
    <source>
        <dbReference type="EMBL" id="SPC80192.1"/>
    </source>
</evidence>
<feature type="region of interest" description="Disordered" evidence="7">
    <location>
        <begin position="1"/>
        <end position="57"/>
    </location>
</feature>
<dbReference type="PANTHER" id="PTHR47287">
    <property type="entry name" value="C2H2 AND C2HC ZINC FINGERS SUPERFAMILY PROTEIN"/>
    <property type="match status" value="1"/>
</dbReference>
<evidence type="ECO:0000256" key="5">
    <source>
        <dbReference type="ARBA" id="ARBA00023242"/>
    </source>
</evidence>
<dbReference type="PROSITE" id="PS00028">
    <property type="entry name" value="ZINC_FINGER_C2H2_1"/>
    <property type="match status" value="1"/>
</dbReference>
<feature type="compositionally biased region" description="Pro residues" evidence="7">
    <location>
        <begin position="38"/>
        <end position="49"/>
    </location>
</feature>
<feature type="compositionally biased region" description="Polar residues" evidence="7">
    <location>
        <begin position="1"/>
        <end position="22"/>
    </location>
</feature>
<dbReference type="SUPFAM" id="SSF57667">
    <property type="entry name" value="beta-beta-alpha zinc fingers"/>
    <property type="match status" value="1"/>
</dbReference>